<keyword evidence="2" id="KW-1185">Reference proteome</keyword>
<protein>
    <submittedName>
        <fullName evidence="1">Uncharacterized protein</fullName>
    </submittedName>
</protein>
<dbReference type="RefSeq" id="XP_013953705.1">
    <property type="nucleotide sequence ID" value="XM_014098230.1"/>
</dbReference>
<reference evidence="1 2" key="1">
    <citation type="journal article" date="2011" name="Genome Biol.">
        <title>Comparative genome sequence analysis underscores mycoparasitism as the ancestral life style of Trichoderma.</title>
        <authorList>
            <person name="Kubicek C.P."/>
            <person name="Herrera-Estrella A."/>
            <person name="Seidl-Seiboth V."/>
            <person name="Martinez D.A."/>
            <person name="Druzhinina I.S."/>
            <person name="Thon M."/>
            <person name="Zeilinger S."/>
            <person name="Casas-Flores S."/>
            <person name="Horwitz B.A."/>
            <person name="Mukherjee P.K."/>
            <person name="Mukherjee M."/>
            <person name="Kredics L."/>
            <person name="Alcaraz L.D."/>
            <person name="Aerts A."/>
            <person name="Antal Z."/>
            <person name="Atanasova L."/>
            <person name="Cervantes-Badillo M.G."/>
            <person name="Challacombe J."/>
            <person name="Chertkov O."/>
            <person name="McCluskey K."/>
            <person name="Coulpier F."/>
            <person name="Deshpande N."/>
            <person name="von Doehren H."/>
            <person name="Ebbole D.J."/>
            <person name="Esquivel-Naranjo E.U."/>
            <person name="Fekete E."/>
            <person name="Flipphi M."/>
            <person name="Glaser F."/>
            <person name="Gomez-Rodriguez E.Y."/>
            <person name="Gruber S."/>
            <person name="Han C."/>
            <person name="Henrissat B."/>
            <person name="Hermosa R."/>
            <person name="Hernandez-Onate M."/>
            <person name="Karaffa L."/>
            <person name="Kosti I."/>
            <person name="Le Crom S."/>
            <person name="Lindquist E."/>
            <person name="Lucas S."/>
            <person name="Luebeck M."/>
            <person name="Luebeck P.S."/>
            <person name="Margeot A."/>
            <person name="Metz B."/>
            <person name="Misra M."/>
            <person name="Nevalainen H."/>
            <person name="Omann M."/>
            <person name="Packer N."/>
            <person name="Perrone G."/>
            <person name="Uresti-Rivera E.E."/>
            <person name="Salamov A."/>
            <person name="Schmoll M."/>
            <person name="Seiboth B."/>
            <person name="Shapiro H."/>
            <person name="Sukno S."/>
            <person name="Tamayo-Ramos J.A."/>
            <person name="Tisch D."/>
            <person name="Wiest A."/>
            <person name="Wilkinson H.H."/>
            <person name="Zhang M."/>
            <person name="Coutinho P.M."/>
            <person name="Kenerley C.M."/>
            <person name="Monte E."/>
            <person name="Baker S.E."/>
            <person name="Grigoriev I.V."/>
        </authorList>
    </citation>
    <scope>NUCLEOTIDE SEQUENCE [LARGE SCALE GENOMIC DNA]</scope>
    <source>
        <strain evidence="2">Gv29-8 / FGSC 10586</strain>
    </source>
</reference>
<accession>G9N172</accession>
<proteinExistence type="predicted"/>
<organism evidence="1 2">
    <name type="scientific">Hypocrea virens (strain Gv29-8 / FGSC 10586)</name>
    <name type="common">Gliocladium virens</name>
    <name type="synonym">Trichoderma virens</name>
    <dbReference type="NCBI Taxonomy" id="413071"/>
    <lineage>
        <taxon>Eukaryota</taxon>
        <taxon>Fungi</taxon>
        <taxon>Dikarya</taxon>
        <taxon>Ascomycota</taxon>
        <taxon>Pezizomycotina</taxon>
        <taxon>Sordariomycetes</taxon>
        <taxon>Hypocreomycetidae</taxon>
        <taxon>Hypocreales</taxon>
        <taxon>Hypocreaceae</taxon>
        <taxon>Trichoderma</taxon>
    </lineage>
</organism>
<dbReference type="AlphaFoldDB" id="G9N172"/>
<evidence type="ECO:0000313" key="1">
    <source>
        <dbReference type="EMBL" id="EHK19505.1"/>
    </source>
</evidence>
<feature type="non-terminal residue" evidence="1">
    <location>
        <position position="77"/>
    </location>
</feature>
<sequence length="77" mass="8481">MELLARACIWPPTQPSWLAPSPSQTPLSESFSVSTVSSRMIWLTRGKTPQNGRKAADQRARLILSMASEIEANKEPA</sequence>
<dbReference type="EMBL" id="ABDF02000083">
    <property type="protein sequence ID" value="EHK19505.1"/>
    <property type="molecule type" value="Genomic_DNA"/>
</dbReference>
<dbReference type="HOGENOM" id="CLU_2644673_0_0_1"/>
<comment type="caution">
    <text evidence="1">The sequence shown here is derived from an EMBL/GenBank/DDBJ whole genome shotgun (WGS) entry which is preliminary data.</text>
</comment>
<dbReference type="VEuPathDB" id="FungiDB:TRIVIDRAFT_216512"/>
<gene>
    <name evidence="1" type="ORF">TRIVIDRAFT_216512</name>
</gene>
<dbReference type="Proteomes" id="UP000007115">
    <property type="component" value="Unassembled WGS sequence"/>
</dbReference>
<evidence type="ECO:0000313" key="2">
    <source>
        <dbReference type="Proteomes" id="UP000007115"/>
    </source>
</evidence>
<name>G9N172_HYPVG</name>
<dbReference type="GeneID" id="25791125"/>
<dbReference type="InParanoid" id="G9N172"/>